<evidence type="ECO:0008006" key="5">
    <source>
        <dbReference type="Google" id="ProtNLM"/>
    </source>
</evidence>
<keyword evidence="2" id="KW-0732">Signal</keyword>
<reference evidence="3" key="2">
    <citation type="submission" date="2025-09" db="UniProtKB">
        <authorList>
            <consortium name="Ensembl"/>
        </authorList>
    </citation>
    <scope>IDENTIFICATION</scope>
</reference>
<feature type="region of interest" description="Disordered" evidence="1">
    <location>
        <begin position="36"/>
        <end position="98"/>
    </location>
</feature>
<evidence type="ECO:0000313" key="4">
    <source>
        <dbReference type="Proteomes" id="UP000594220"/>
    </source>
</evidence>
<reference evidence="3" key="1">
    <citation type="submission" date="2025-08" db="UniProtKB">
        <authorList>
            <consortium name="Ensembl"/>
        </authorList>
    </citation>
    <scope>IDENTIFICATION</scope>
</reference>
<feature type="compositionally biased region" description="Polar residues" evidence="1">
    <location>
        <begin position="36"/>
        <end position="56"/>
    </location>
</feature>
<evidence type="ECO:0000313" key="3">
    <source>
        <dbReference type="Ensembl" id="ENSCPRP00005004084.1"/>
    </source>
</evidence>
<evidence type="ECO:0000256" key="1">
    <source>
        <dbReference type="SAM" id="MobiDB-lite"/>
    </source>
</evidence>
<name>A0A7M4E4R4_CROPO</name>
<protein>
    <recommendedName>
        <fullName evidence="5">Secreted protein</fullName>
    </recommendedName>
</protein>
<organism evidence="3 4">
    <name type="scientific">Crocodylus porosus</name>
    <name type="common">Saltwater crocodile</name>
    <name type="synonym">Estuarine crocodile</name>
    <dbReference type="NCBI Taxonomy" id="8502"/>
    <lineage>
        <taxon>Eukaryota</taxon>
        <taxon>Metazoa</taxon>
        <taxon>Chordata</taxon>
        <taxon>Craniata</taxon>
        <taxon>Vertebrata</taxon>
        <taxon>Euteleostomi</taxon>
        <taxon>Archelosauria</taxon>
        <taxon>Archosauria</taxon>
        <taxon>Crocodylia</taxon>
        <taxon>Longirostres</taxon>
        <taxon>Crocodylidae</taxon>
        <taxon>Crocodylus</taxon>
    </lineage>
</organism>
<keyword evidence="4" id="KW-1185">Reference proteome</keyword>
<dbReference type="Proteomes" id="UP000594220">
    <property type="component" value="Unplaced"/>
</dbReference>
<feature type="signal peptide" evidence="2">
    <location>
        <begin position="1"/>
        <end position="18"/>
    </location>
</feature>
<dbReference type="AlphaFoldDB" id="A0A7M4E4R4"/>
<feature type="chain" id="PRO_5029675388" description="Secreted protein" evidence="2">
    <location>
        <begin position="19"/>
        <end position="98"/>
    </location>
</feature>
<sequence length="98" mass="10512">MRTVLYLCLFCSLEDAIGSVPRPQLRQMRLSALCSSRLAQGQRSHPPSTDASSSRDLSWGRCRQGTSATPARSGHSTPLPGRGAAWTRRRGGGLGSKS</sequence>
<feature type="compositionally biased region" description="Polar residues" evidence="1">
    <location>
        <begin position="64"/>
        <end position="76"/>
    </location>
</feature>
<evidence type="ECO:0000256" key="2">
    <source>
        <dbReference type="SAM" id="SignalP"/>
    </source>
</evidence>
<accession>A0A7M4E4R4</accession>
<dbReference type="Ensembl" id="ENSCPRT00005004789.1">
    <property type="protein sequence ID" value="ENSCPRP00005004084.1"/>
    <property type="gene ID" value="ENSCPRG00005003000.1"/>
</dbReference>
<proteinExistence type="predicted"/>